<evidence type="ECO:0000256" key="1">
    <source>
        <dbReference type="ARBA" id="ARBA00010879"/>
    </source>
</evidence>
<comment type="similarity">
    <text evidence="1">Belongs to the beta type-B retroviral polymerase family. HERV class-II K(HML-2) pol subfamily.</text>
</comment>
<dbReference type="Ensembl" id="ENSOMYT00000025840.2">
    <property type="protein sequence ID" value="ENSOMYP00000023592.2"/>
    <property type="gene ID" value="ENSOMYG00000011249.2"/>
</dbReference>
<reference evidence="11" key="1">
    <citation type="submission" date="2020-07" db="EMBL/GenBank/DDBJ databases">
        <title>A long reads based de novo assembly of the rainbow trout Arlee double haploid line genome.</title>
        <authorList>
            <person name="Gao G."/>
            <person name="Palti Y."/>
        </authorList>
    </citation>
    <scope>NUCLEOTIDE SEQUENCE [LARGE SCALE GENOMIC DNA]</scope>
</reference>
<dbReference type="InterPro" id="IPR036397">
    <property type="entry name" value="RNaseH_sf"/>
</dbReference>
<dbReference type="PROSITE" id="PS50878">
    <property type="entry name" value="RT_POL"/>
    <property type="match status" value="1"/>
</dbReference>
<accession>A0A8C7VGB9</accession>
<dbReference type="Gene3D" id="1.10.340.70">
    <property type="match status" value="1"/>
</dbReference>
<dbReference type="GO" id="GO:0003676">
    <property type="term" value="F:nucleic acid binding"/>
    <property type="evidence" value="ECO:0007669"/>
    <property type="project" value="InterPro"/>
</dbReference>
<reference evidence="11" key="2">
    <citation type="submission" date="2025-08" db="UniProtKB">
        <authorList>
            <consortium name="Ensembl"/>
        </authorList>
    </citation>
    <scope>IDENTIFICATION</scope>
</reference>
<evidence type="ECO:0000256" key="7">
    <source>
        <dbReference type="ARBA" id="ARBA00023268"/>
    </source>
</evidence>
<dbReference type="GeneTree" id="ENSGT01040000240511"/>
<proteinExistence type="inferred from homology"/>
<dbReference type="Pfam" id="PF17921">
    <property type="entry name" value="Integrase_H2C2"/>
    <property type="match status" value="1"/>
</dbReference>
<evidence type="ECO:0000256" key="6">
    <source>
        <dbReference type="ARBA" id="ARBA00022759"/>
    </source>
</evidence>
<evidence type="ECO:0000256" key="9">
    <source>
        <dbReference type="SAM" id="SignalP"/>
    </source>
</evidence>
<keyword evidence="9" id="KW-0732">Signal</keyword>
<keyword evidence="6" id="KW-0255">Endonuclease</keyword>
<dbReference type="PANTHER" id="PTHR37984:SF5">
    <property type="entry name" value="PROTEIN NYNRIN-LIKE"/>
    <property type="match status" value="1"/>
</dbReference>
<dbReference type="InterPro" id="IPR021109">
    <property type="entry name" value="Peptidase_aspartic_dom_sf"/>
</dbReference>
<dbReference type="Gene3D" id="3.10.10.10">
    <property type="entry name" value="HIV Type 1 Reverse Transcriptase, subunit A, domain 1"/>
    <property type="match status" value="1"/>
</dbReference>
<dbReference type="InterPro" id="IPR041588">
    <property type="entry name" value="Integrase_H2C2"/>
</dbReference>
<keyword evidence="12" id="KW-1185">Reference proteome</keyword>
<dbReference type="SUPFAM" id="SSF56672">
    <property type="entry name" value="DNA/RNA polymerases"/>
    <property type="match status" value="1"/>
</dbReference>
<evidence type="ECO:0000313" key="12">
    <source>
        <dbReference type="Proteomes" id="UP000694395"/>
    </source>
</evidence>
<keyword evidence="6" id="KW-0378">Hydrolase</keyword>
<dbReference type="FunFam" id="3.10.20.370:FF:000003">
    <property type="entry name" value="Transposon Tf2-6 polyprotein"/>
    <property type="match status" value="1"/>
</dbReference>
<feature type="domain" description="Reverse transcriptase" evidence="10">
    <location>
        <begin position="208"/>
        <end position="387"/>
    </location>
</feature>
<dbReference type="Gene3D" id="3.30.420.10">
    <property type="entry name" value="Ribonuclease H-like superfamily/Ribonuclease H"/>
    <property type="match status" value="1"/>
</dbReference>
<dbReference type="PANTHER" id="PTHR37984">
    <property type="entry name" value="PROTEIN CBG26694"/>
    <property type="match status" value="1"/>
</dbReference>
<evidence type="ECO:0000256" key="4">
    <source>
        <dbReference type="ARBA" id="ARBA00022695"/>
    </source>
</evidence>
<protein>
    <recommendedName>
        <fullName evidence="8">Gypsy retrotransposon integrase-like protein 1</fullName>
        <ecNumber evidence="2">3.1.26.4</ecNumber>
    </recommendedName>
</protein>
<reference evidence="11" key="3">
    <citation type="submission" date="2025-09" db="UniProtKB">
        <authorList>
            <consortium name="Ensembl"/>
        </authorList>
    </citation>
    <scope>IDENTIFICATION</scope>
</reference>
<dbReference type="Proteomes" id="UP000694395">
    <property type="component" value="Chromosome 8"/>
</dbReference>
<evidence type="ECO:0000259" key="10">
    <source>
        <dbReference type="PROSITE" id="PS50878"/>
    </source>
</evidence>
<dbReference type="InterPro" id="IPR043128">
    <property type="entry name" value="Rev_trsase/Diguanyl_cyclase"/>
</dbReference>
<dbReference type="EC" id="3.1.26.4" evidence="2"/>
<dbReference type="InterPro" id="IPR041577">
    <property type="entry name" value="RT_RNaseH_2"/>
</dbReference>
<evidence type="ECO:0000256" key="8">
    <source>
        <dbReference type="ARBA" id="ARBA00039658"/>
    </source>
</evidence>
<dbReference type="GO" id="GO:0004523">
    <property type="term" value="F:RNA-DNA hybrid ribonuclease activity"/>
    <property type="evidence" value="ECO:0007669"/>
    <property type="project" value="UniProtKB-EC"/>
</dbReference>
<dbReference type="Gene3D" id="2.40.70.10">
    <property type="entry name" value="Acid Proteases"/>
    <property type="match status" value="1"/>
</dbReference>
<dbReference type="CDD" id="cd01647">
    <property type="entry name" value="RT_LTR"/>
    <property type="match status" value="1"/>
</dbReference>
<keyword evidence="7" id="KW-0511">Multifunctional enzyme</keyword>
<name>A0A8C7VGB9_ONCMY</name>
<evidence type="ECO:0000256" key="5">
    <source>
        <dbReference type="ARBA" id="ARBA00022722"/>
    </source>
</evidence>
<dbReference type="CDD" id="cd09274">
    <property type="entry name" value="RNase_HI_RT_Ty3"/>
    <property type="match status" value="1"/>
</dbReference>
<evidence type="ECO:0000256" key="3">
    <source>
        <dbReference type="ARBA" id="ARBA00022679"/>
    </source>
</evidence>
<sequence>MFLLICFLKFFPSLQHKALVDSGAAGNFIDRGLAQRLRIPLIKVDPPFPVHSLDSRPLGSGLVRKATIPLEMITQGNHKERISLFLIDSSAFPVVLGIPWLAIHNPTISWKQGTLQGWSDECSGRCVGVSIGAKTVESPDQVSTVRIPAEYADLAIAFSKKKATQLPPHQQGDCVINLQVNAALPRSHVYPLSQEETLAMETYVTEALGQGYIRPSMSPVSSSFFFVKKKDGGLRPCIDNRGLNSITVGFSYPLPLIATAVESFHGAQFFTKLDLRSAYNLVRIREGDEWKTAFSTTSGHYEYLVMPYGLKNAPAIFQSFVDEVLRDLHGQGVVVYIDNILIYSATSTAHVSLVRKVLGRLLEHDLYMKAEKCEFSKRAVSFLGYRISSSGVVMEGDRVKAVRNWPTPTTVKEVQRFLGFAHYYPRFIRGFGQVAAPITSLLKGGPVRLQWSAEADGAFRRLKALFTEAPVLAHPDPSLAFIVEVDASEAGVGAVLSQRSGVPPKLRPCAFFSKKLGPAERNYDVGARELLAMVKALKVWRHWLEGAKHPFLIWTDHRNLEYIRSARRLNPRQAWWAMYFTRFRFTISYRPGSLNTKADALSRLYDTEDRSIDPTPIIPAAKLVAPVVWEVDADIERALREEPAPPQCPEGRRYVPLAVRDQLIRWAHSLPSSGHPGISRTVRGLRRKYWWPTLVRDVRFYVSSCSMCAQSKAPRHLPRGKLQPLPVPQRPWTHLSVDFLTDLPPSQGNTTILVIVDRFSKSWHHGIRARLRLL</sequence>
<keyword evidence="3" id="KW-0808">Transferase</keyword>
<feature type="signal peptide" evidence="9">
    <location>
        <begin position="1"/>
        <end position="16"/>
    </location>
</feature>
<dbReference type="Gene3D" id="3.30.70.270">
    <property type="match status" value="2"/>
</dbReference>
<dbReference type="FunFam" id="3.30.70.270:FF:000020">
    <property type="entry name" value="Transposon Tf2-6 polyprotein-like Protein"/>
    <property type="match status" value="1"/>
</dbReference>
<dbReference type="CDD" id="cd00303">
    <property type="entry name" value="retropepsin_like"/>
    <property type="match status" value="1"/>
</dbReference>
<dbReference type="InterPro" id="IPR050951">
    <property type="entry name" value="Retrovirus_Pol_polyprotein"/>
</dbReference>
<evidence type="ECO:0000256" key="2">
    <source>
        <dbReference type="ARBA" id="ARBA00012180"/>
    </source>
</evidence>
<dbReference type="Pfam" id="PF00078">
    <property type="entry name" value="RVT_1"/>
    <property type="match status" value="1"/>
</dbReference>
<keyword evidence="4" id="KW-0548">Nucleotidyltransferase</keyword>
<dbReference type="InterPro" id="IPR043502">
    <property type="entry name" value="DNA/RNA_pol_sf"/>
</dbReference>
<feature type="chain" id="PRO_5035445622" description="Gypsy retrotransposon integrase-like protein 1" evidence="9">
    <location>
        <begin position="17"/>
        <end position="774"/>
    </location>
</feature>
<organism evidence="11 12">
    <name type="scientific">Oncorhynchus mykiss</name>
    <name type="common">Rainbow trout</name>
    <name type="synonym">Salmo gairdneri</name>
    <dbReference type="NCBI Taxonomy" id="8022"/>
    <lineage>
        <taxon>Eukaryota</taxon>
        <taxon>Metazoa</taxon>
        <taxon>Chordata</taxon>
        <taxon>Craniata</taxon>
        <taxon>Vertebrata</taxon>
        <taxon>Euteleostomi</taxon>
        <taxon>Actinopterygii</taxon>
        <taxon>Neopterygii</taxon>
        <taxon>Teleostei</taxon>
        <taxon>Protacanthopterygii</taxon>
        <taxon>Salmoniformes</taxon>
        <taxon>Salmonidae</taxon>
        <taxon>Salmoninae</taxon>
        <taxon>Oncorhynchus</taxon>
    </lineage>
</organism>
<keyword evidence="5" id="KW-0540">Nuclease</keyword>
<dbReference type="GO" id="GO:0006259">
    <property type="term" value="P:DNA metabolic process"/>
    <property type="evidence" value="ECO:0007669"/>
    <property type="project" value="UniProtKB-ARBA"/>
</dbReference>
<dbReference type="InterPro" id="IPR000477">
    <property type="entry name" value="RT_dom"/>
</dbReference>
<dbReference type="AlphaFoldDB" id="A0A8C7VGB9"/>
<dbReference type="Pfam" id="PF17919">
    <property type="entry name" value="RT_RNaseH_2"/>
    <property type="match status" value="1"/>
</dbReference>
<evidence type="ECO:0000313" key="11">
    <source>
        <dbReference type="Ensembl" id="ENSOMYP00000023592.2"/>
    </source>
</evidence>